<reference evidence="3" key="1">
    <citation type="submission" date="2021-02" db="EMBL/GenBank/DDBJ databases">
        <authorList>
            <person name="Nowell W R."/>
        </authorList>
    </citation>
    <scope>NUCLEOTIDE SEQUENCE</scope>
</reference>
<keyword evidence="1" id="KW-0812">Transmembrane</keyword>
<accession>A0A814K9G1</accession>
<keyword evidence="1" id="KW-0472">Membrane</keyword>
<dbReference type="Proteomes" id="UP000663889">
    <property type="component" value="Unassembled WGS sequence"/>
</dbReference>
<comment type="caution">
    <text evidence="3">The sequence shown here is derived from an EMBL/GenBank/DDBJ whole genome shotgun (WGS) entry which is preliminary data.</text>
</comment>
<keyword evidence="1" id="KW-1133">Transmembrane helix</keyword>
<feature type="transmembrane region" description="Helical" evidence="1">
    <location>
        <begin position="239"/>
        <end position="264"/>
    </location>
</feature>
<gene>
    <name evidence="3" type="ORF">SEV965_LOCUS13262</name>
</gene>
<evidence type="ECO:0000313" key="3">
    <source>
        <dbReference type="EMBL" id="CAF1049569.1"/>
    </source>
</evidence>
<dbReference type="AlphaFoldDB" id="A0A814K9G1"/>
<feature type="chain" id="PRO_5032294516" description="Transmembrane protein" evidence="2">
    <location>
        <begin position="16"/>
        <end position="319"/>
    </location>
</feature>
<name>A0A814K9G1_9BILA</name>
<keyword evidence="2" id="KW-0732">Signal</keyword>
<evidence type="ECO:0008006" key="5">
    <source>
        <dbReference type="Google" id="ProtNLM"/>
    </source>
</evidence>
<feature type="signal peptide" evidence="2">
    <location>
        <begin position="1"/>
        <end position="15"/>
    </location>
</feature>
<sequence length="319" mass="38001">MKFFLFLLYFSYIHCDCLEFINNQSINECFIQQTINYDLNVHHYYSECLQCKIQTIIQPKNIKFEENNQCLIIELQCIQLIFNNKEIFEDFFHNYQQFIYDLFNKNNGTDQNTLHIIIKENTIEEINLEYIENIFQLKYQSYRVLFFELHIIKNQNIKINRNLLHIKHLSIKIILICNDEIKSIQTIYMIHNHKITLESQQDLCLPIFIPSTITISPIIITETSSNILLSISHKKSKSIIRIIILLISCLLCLLISFIICCFKYRRYYRSKLSRKTETTSELSISQDTSVETPLSLNDKPKLEQPISRMRAIQIFDDDI</sequence>
<organism evidence="3 4">
    <name type="scientific">Rotaria sordida</name>
    <dbReference type="NCBI Taxonomy" id="392033"/>
    <lineage>
        <taxon>Eukaryota</taxon>
        <taxon>Metazoa</taxon>
        <taxon>Spiralia</taxon>
        <taxon>Gnathifera</taxon>
        <taxon>Rotifera</taxon>
        <taxon>Eurotatoria</taxon>
        <taxon>Bdelloidea</taxon>
        <taxon>Philodinida</taxon>
        <taxon>Philodinidae</taxon>
        <taxon>Rotaria</taxon>
    </lineage>
</organism>
<evidence type="ECO:0000256" key="1">
    <source>
        <dbReference type="SAM" id="Phobius"/>
    </source>
</evidence>
<dbReference type="EMBL" id="CAJNOU010000621">
    <property type="protein sequence ID" value="CAF1049569.1"/>
    <property type="molecule type" value="Genomic_DNA"/>
</dbReference>
<proteinExistence type="predicted"/>
<evidence type="ECO:0000256" key="2">
    <source>
        <dbReference type="SAM" id="SignalP"/>
    </source>
</evidence>
<evidence type="ECO:0000313" key="4">
    <source>
        <dbReference type="Proteomes" id="UP000663889"/>
    </source>
</evidence>
<protein>
    <recommendedName>
        <fullName evidence="5">Transmembrane protein</fullName>
    </recommendedName>
</protein>